<dbReference type="EMBL" id="BJXX01000245">
    <property type="protein sequence ID" value="GEN36843.1"/>
    <property type="molecule type" value="Genomic_DNA"/>
</dbReference>
<evidence type="ECO:0000313" key="2">
    <source>
        <dbReference type="EMBL" id="GEN36843.1"/>
    </source>
</evidence>
<reference evidence="2 3" key="1">
    <citation type="submission" date="2019-07" db="EMBL/GenBank/DDBJ databases">
        <title>Whole genome shotgun sequence of Aneurinibacillus danicus NBRC 102444.</title>
        <authorList>
            <person name="Hosoyama A."/>
            <person name="Uohara A."/>
            <person name="Ohji S."/>
            <person name="Ichikawa N."/>
        </authorList>
    </citation>
    <scope>NUCLEOTIDE SEQUENCE [LARGE SCALE GENOMIC DNA]</scope>
    <source>
        <strain evidence="2 3">NBRC 102444</strain>
    </source>
</reference>
<organism evidence="2 3">
    <name type="scientific">Aneurinibacillus danicus</name>
    <dbReference type="NCBI Taxonomy" id="267746"/>
    <lineage>
        <taxon>Bacteria</taxon>
        <taxon>Bacillati</taxon>
        <taxon>Bacillota</taxon>
        <taxon>Bacilli</taxon>
        <taxon>Bacillales</taxon>
        <taxon>Paenibacillaceae</taxon>
        <taxon>Aneurinibacillus group</taxon>
        <taxon>Aneurinibacillus</taxon>
    </lineage>
</organism>
<keyword evidence="1" id="KW-1133">Transmembrane helix</keyword>
<proteinExistence type="predicted"/>
<sequence length="62" mass="7157">MSLLCNFGYLFLYLCILFGMSFSLFTLIEHTFAAQTGSFEYFVCLLTSHTVCKDFFTMLLSE</sequence>
<evidence type="ECO:0000313" key="3">
    <source>
        <dbReference type="Proteomes" id="UP000321157"/>
    </source>
</evidence>
<dbReference type="Proteomes" id="UP000321157">
    <property type="component" value="Unassembled WGS sequence"/>
</dbReference>
<keyword evidence="3" id="KW-1185">Reference proteome</keyword>
<dbReference type="AlphaFoldDB" id="A0A511VH09"/>
<dbReference type="RefSeq" id="WP_146812465.1">
    <property type="nucleotide sequence ID" value="NZ_BJXX01000245.1"/>
</dbReference>
<gene>
    <name evidence="2" type="ORF">ADA01nite_43030</name>
</gene>
<keyword evidence="1" id="KW-0812">Transmembrane</keyword>
<protein>
    <submittedName>
        <fullName evidence="2">Uncharacterized protein</fullName>
    </submittedName>
</protein>
<keyword evidence="1" id="KW-0472">Membrane</keyword>
<comment type="caution">
    <text evidence="2">The sequence shown here is derived from an EMBL/GenBank/DDBJ whole genome shotgun (WGS) entry which is preliminary data.</text>
</comment>
<feature type="transmembrane region" description="Helical" evidence="1">
    <location>
        <begin position="6"/>
        <end position="28"/>
    </location>
</feature>
<accession>A0A511VH09</accession>
<evidence type="ECO:0000256" key="1">
    <source>
        <dbReference type="SAM" id="Phobius"/>
    </source>
</evidence>
<name>A0A511VH09_9BACL</name>